<proteinExistence type="predicted"/>
<name>A0ACA9N7W0_9GLOM</name>
<comment type="caution">
    <text evidence="1">The sequence shown here is derived from an EMBL/GenBank/DDBJ whole genome shotgun (WGS) entry which is preliminary data.</text>
</comment>
<evidence type="ECO:0000313" key="1">
    <source>
        <dbReference type="EMBL" id="CAG8636328.1"/>
    </source>
</evidence>
<organism evidence="1 2">
    <name type="scientific">Dentiscutata heterogama</name>
    <dbReference type="NCBI Taxonomy" id="1316150"/>
    <lineage>
        <taxon>Eukaryota</taxon>
        <taxon>Fungi</taxon>
        <taxon>Fungi incertae sedis</taxon>
        <taxon>Mucoromycota</taxon>
        <taxon>Glomeromycotina</taxon>
        <taxon>Glomeromycetes</taxon>
        <taxon>Diversisporales</taxon>
        <taxon>Gigasporaceae</taxon>
        <taxon>Dentiscutata</taxon>
    </lineage>
</organism>
<evidence type="ECO:0000313" key="2">
    <source>
        <dbReference type="Proteomes" id="UP000789702"/>
    </source>
</evidence>
<dbReference type="Proteomes" id="UP000789702">
    <property type="component" value="Unassembled WGS sequence"/>
</dbReference>
<protein>
    <submittedName>
        <fullName evidence="1">1976_t:CDS:1</fullName>
    </submittedName>
</protein>
<sequence>MAETIKNKKEIIRCSINLIWEATNGGVRKIVFNDASRSATIFLTDGTKDIENLDATGVVLISEEIYQKIINDLANTIEDIIDIKIFYHSNRLLEVDELTFDTQTNENDTLNLEDDQWTKGSHMNDYFKISKRNEKNKQTENIRETDESMPNDQQSINITSRMLEQTTLANNSTQADDNGSIQDNNNEEDLDVSDDDSPGWSECEECYGNKKELCEHCGCS</sequence>
<keyword evidence="2" id="KW-1185">Reference proteome</keyword>
<accession>A0ACA9N7W0</accession>
<dbReference type="EMBL" id="CAJVPU010013953">
    <property type="protein sequence ID" value="CAG8636328.1"/>
    <property type="molecule type" value="Genomic_DNA"/>
</dbReference>
<feature type="non-terminal residue" evidence="1">
    <location>
        <position position="220"/>
    </location>
</feature>
<gene>
    <name evidence="1" type="ORF">DHETER_LOCUS8622</name>
</gene>
<reference evidence="1" key="1">
    <citation type="submission" date="2021-06" db="EMBL/GenBank/DDBJ databases">
        <authorList>
            <person name="Kallberg Y."/>
            <person name="Tangrot J."/>
            <person name="Rosling A."/>
        </authorList>
    </citation>
    <scope>NUCLEOTIDE SEQUENCE</scope>
    <source>
        <strain evidence="1">IL203A</strain>
    </source>
</reference>